<keyword evidence="3" id="KW-0041">Annexin</keyword>
<dbReference type="GO" id="GO:0005509">
    <property type="term" value="F:calcium ion binding"/>
    <property type="evidence" value="ECO:0007669"/>
    <property type="project" value="InterPro"/>
</dbReference>
<dbReference type="STRING" id="48269.A0A183M6P0"/>
<dbReference type="PROSITE" id="PS51897">
    <property type="entry name" value="ANNEXIN_2"/>
    <property type="match status" value="1"/>
</dbReference>
<keyword evidence="2" id="KW-0677">Repeat</keyword>
<feature type="region of interest" description="Disordered" evidence="4">
    <location>
        <begin position="122"/>
        <end position="155"/>
    </location>
</feature>
<evidence type="ECO:0000256" key="2">
    <source>
        <dbReference type="ARBA" id="ARBA00022737"/>
    </source>
</evidence>
<keyword evidence="6" id="KW-1185">Reference proteome</keyword>
<gene>
    <name evidence="5" type="ORF">SMRZ_LOCUS11715</name>
</gene>
<dbReference type="GO" id="GO:0005886">
    <property type="term" value="C:plasma membrane"/>
    <property type="evidence" value="ECO:0007669"/>
    <property type="project" value="TreeGrafter"/>
</dbReference>
<dbReference type="GO" id="GO:0012506">
    <property type="term" value="C:vesicle membrane"/>
    <property type="evidence" value="ECO:0007669"/>
    <property type="project" value="TreeGrafter"/>
</dbReference>
<dbReference type="Proteomes" id="UP000277204">
    <property type="component" value="Unassembled WGS sequence"/>
</dbReference>
<evidence type="ECO:0000256" key="3">
    <source>
        <dbReference type="ARBA" id="ARBA00023216"/>
    </source>
</evidence>
<dbReference type="PANTHER" id="PTHR10502">
    <property type="entry name" value="ANNEXIN"/>
    <property type="match status" value="1"/>
</dbReference>
<reference evidence="5 6" key="1">
    <citation type="submission" date="2018-11" db="EMBL/GenBank/DDBJ databases">
        <authorList>
            <consortium name="Pathogen Informatics"/>
        </authorList>
    </citation>
    <scope>NUCLEOTIDE SEQUENCE [LARGE SCALE GENOMIC DNA]</scope>
    <source>
        <strain evidence="5 6">Zambia</strain>
    </source>
</reference>
<dbReference type="InterPro" id="IPR018502">
    <property type="entry name" value="Annexin_repeat"/>
</dbReference>
<dbReference type="SUPFAM" id="SSF47874">
    <property type="entry name" value="Annexin"/>
    <property type="match status" value="1"/>
</dbReference>
<evidence type="ECO:0000313" key="6">
    <source>
        <dbReference type="Proteomes" id="UP000277204"/>
    </source>
</evidence>
<sequence>MEDTFKLRMRGNALSALLSIVRCIQNKPRYFAEKLFKAMQFVETADKALIRIIVSRCEIDMKNIMKEFYKITGNTLDECIDFNIWSLGNEPTNLFIDRTLWNETPSNYRRLLLKYTERLNNVGDRKDQSNSNGNDEIQLGSTGNQRNPLDPNWTTKARYGRDAAILRSRR</sequence>
<dbReference type="Pfam" id="PF00191">
    <property type="entry name" value="Annexin"/>
    <property type="match status" value="1"/>
</dbReference>
<protein>
    <submittedName>
        <fullName evidence="5">Uncharacterized protein</fullName>
    </submittedName>
</protein>
<evidence type="ECO:0000313" key="5">
    <source>
        <dbReference type="EMBL" id="VDO96703.1"/>
    </source>
</evidence>
<dbReference type="GO" id="GO:0005634">
    <property type="term" value="C:nucleus"/>
    <property type="evidence" value="ECO:0007669"/>
    <property type="project" value="TreeGrafter"/>
</dbReference>
<name>A0A183M6P0_9TREM</name>
<dbReference type="InterPro" id="IPR037104">
    <property type="entry name" value="Annexin_sf"/>
</dbReference>
<dbReference type="GO" id="GO:0005544">
    <property type="term" value="F:calcium-dependent phospholipid binding"/>
    <property type="evidence" value="ECO:0007669"/>
    <property type="project" value="InterPro"/>
</dbReference>
<dbReference type="GO" id="GO:0001786">
    <property type="term" value="F:phosphatidylserine binding"/>
    <property type="evidence" value="ECO:0007669"/>
    <property type="project" value="TreeGrafter"/>
</dbReference>
<comment type="similarity">
    <text evidence="1">Belongs to the annexin family.</text>
</comment>
<evidence type="ECO:0000256" key="4">
    <source>
        <dbReference type="SAM" id="MobiDB-lite"/>
    </source>
</evidence>
<evidence type="ECO:0000256" key="1">
    <source>
        <dbReference type="ARBA" id="ARBA00007831"/>
    </source>
</evidence>
<feature type="compositionally biased region" description="Polar residues" evidence="4">
    <location>
        <begin position="129"/>
        <end position="155"/>
    </location>
</feature>
<dbReference type="PANTHER" id="PTHR10502:SF102">
    <property type="entry name" value="ANNEXIN B11"/>
    <property type="match status" value="1"/>
</dbReference>
<accession>A0A183M6P0</accession>
<organism evidence="5 6">
    <name type="scientific">Schistosoma margrebowiei</name>
    <dbReference type="NCBI Taxonomy" id="48269"/>
    <lineage>
        <taxon>Eukaryota</taxon>
        <taxon>Metazoa</taxon>
        <taxon>Spiralia</taxon>
        <taxon>Lophotrochozoa</taxon>
        <taxon>Platyhelminthes</taxon>
        <taxon>Trematoda</taxon>
        <taxon>Digenea</taxon>
        <taxon>Strigeidida</taxon>
        <taxon>Schistosomatoidea</taxon>
        <taxon>Schistosomatidae</taxon>
        <taxon>Schistosoma</taxon>
    </lineage>
</organism>
<proteinExistence type="inferred from homology"/>
<dbReference type="Gene3D" id="1.10.220.10">
    <property type="entry name" value="Annexin"/>
    <property type="match status" value="1"/>
</dbReference>
<dbReference type="AlphaFoldDB" id="A0A183M6P0"/>
<dbReference type="EMBL" id="UZAI01006772">
    <property type="protein sequence ID" value="VDO96703.1"/>
    <property type="molecule type" value="Genomic_DNA"/>
</dbReference>
<dbReference type="GO" id="GO:0005737">
    <property type="term" value="C:cytoplasm"/>
    <property type="evidence" value="ECO:0007669"/>
    <property type="project" value="TreeGrafter"/>
</dbReference>